<reference evidence="6" key="1">
    <citation type="submission" date="2021-05" db="EMBL/GenBank/DDBJ databases">
        <authorList>
            <person name="Pietrasiak N."/>
            <person name="Ward R."/>
            <person name="Stajich J.E."/>
            <person name="Kurbessoian T."/>
        </authorList>
    </citation>
    <scope>NUCLEOTIDE SEQUENCE</scope>
    <source>
        <strain evidence="6">CPER-KK1</strain>
    </source>
</reference>
<comment type="caution">
    <text evidence="6">The sequence shown here is derived from an EMBL/GenBank/DDBJ whole genome shotgun (WGS) entry which is preliminary data.</text>
</comment>
<dbReference type="InterPro" id="IPR052556">
    <property type="entry name" value="PolySynth_Transporter"/>
</dbReference>
<name>A0A951PPT6_9CYAN</name>
<dbReference type="AlphaFoldDB" id="A0A951PPT6"/>
<feature type="transmembrane region" description="Helical" evidence="5">
    <location>
        <begin position="163"/>
        <end position="180"/>
    </location>
</feature>
<feature type="transmembrane region" description="Helical" evidence="5">
    <location>
        <begin position="308"/>
        <end position="326"/>
    </location>
</feature>
<protein>
    <submittedName>
        <fullName evidence="6">Flippase</fullName>
    </submittedName>
</protein>
<reference evidence="6" key="2">
    <citation type="journal article" date="2022" name="Microbiol. Resour. Announc.">
        <title>Metagenome Sequencing to Explore Phylogenomics of Terrestrial Cyanobacteria.</title>
        <authorList>
            <person name="Ward R.D."/>
            <person name="Stajich J.E."/>
            <person name="Johansen J.R."/>
            <person name="Huntemann M."/>
            <person name="Clum A."/>
            <person name="Foster B."/>
            <person name="Foster B."/>
            <person name="Roux S."/>
            <person name="Palaniappan K."/>
            <person name="Varghese N."/>
            <person name="Mukherjee S."/>
            <person name="Reddy T.B.K."/>
            <person name="Daum C."/>
            <person name="Copeland A."/>
            <person name="Chen I.A."/>
            <person name="Ivanova N.N."/>
            <person name="Kyrpides N.C."/>
            <person name="Shapiro N."/>
            <person name="Eloe-Fadrosh E.A."/>
            <person name="Pietrasiak N."/>
        </authorList>
    </citation>
    <scope>NUCLEOTIDE SEQUENCE</scope>
    <source>
        <strain evidence="6">CPER-KK1</strain>
    </source>
</reference>
<feature type="transmembrane region" description="Helical" evidence="5">
    <location>
        <begin position="268"/>
        <end position="287"/>
    </location>
</feature>
<feature type="transmembrane region" description="Helical" evidence="5">
    <location>
        <begin position="20"/>
        <end position="44"/>
    </location>
</feature>
<feature type="transmembrane region" description="Helical" evidence="5">
    <location>
        <begin position="373"/>
        <end position="394"/>
    </location>
</feature>
<dbReference type="GO" id="GO:0016020">
    <property type="term" value="C:membrane"/>
    <property type="evidence" value="ECO:0007669"/>
    <property type="project" value="UniProtKB-SubCell"/>
</dbReference>
<organism evidence="6 7">
    <name type="scientific">Symplocastrum torsivum CPER-KK1</name>
    <dbReference type="NCBI Taxonomy" id="450513"/>
    <lineage>
        <taxon>Bacteria</taxon>
        <taxon>Bacillati</taxon>
        <taxon>Cyanobacteriota</taxon>
        <taxon>Cyanophyceae</taxon>
        <taxon>Oscillatoriophycideae</taxon>
        <taxon>Oscillatoriales</taxon>
        <taxon>Microcoleaceae</taxon>
        <taxon>Symplocastrum</taxon>
    </lineage>
</organism>
<feature type="transmembrane region" description="Helical" evidence="5">
    <location>
        <begin position="131"/>
        <end position="151"/>
    </location>
</feature>
<dbReference type="Proteomes" id="UP000753908">
    <property type="component" value="Unassembled WGS sequence"/>
</dbReference>
<evidence type="ECO:0000256" key="5">
    <source>
        <dbReference type="SAM" id="Phobius"/>
    </source>
</evidence>
<feature type="transmembrane region" description="Helical" evidence="5">
    <location>
        <begin position="338"/>
        <end position="361"/>
    </location>
</feature>
<evidence type="ECO:0000313" key="6">
    <source>
        <dbReference type="EMBL" id="MBW4547835.1"/>
    </source>
</evidence>
<evidence type="ECO:0000313" key="7">
    <source>
        <dbReference type="Proteomes" id="UP000753908"/>
    </source>
</evidence>
<evidence type="ECO:0000256" key="2">
    <source>
        <dbReference type="ARBA" id="ARBA00022692"/>
    </source>
</evidence>
<keyword evidence="2 5" id="KW-0812">Transmembrane</keyword>
<feature type="transmembrane region" description="Helical" evidence="5">
    <location>
        <begin position="95"/>
        <end position="119"/>
    </location>
</feature>
<feature type="transmembrane region" description="Helical" evidence="5">
    <location>
        <begin position="56"/>
        <end position="74"/>
    </location>
</feature>
<dbReference type="EMBL" id="JAHHIF010000049">
    <property type="protein sequence ID" value="MBW4547835.1"/>
    <property type="molecule type" value="Genomic_DNA"/>
</dbReference>
<proteinExistence type="predicted"/>
<sequence>MLKKLTAISQKLTPNLRQILGNTAWLFTEKIVQMGLGLLVGVWVARYLGPEQFGRFNYATALVGLFSPFAKLGLDSIVIRNLARDSSCKNETLGTAFVLKLIGSIVMLFITVGVITISTPTATSNNIETRWLVGIVAAGAVFQSFEIIDYWFQSQVQAKYSVWARNVAYVVISVVKVILIQTKAPLVAFAIAMATEYALSAIGFVITYQLQGNLIKAWQVNLRYAKLLLKDSWPLILSGIVIMIYMRIDQIMLGQMVGDKSVGIYSAAVKISELWYFVPAAIVNSVFPSIVQARQIGETVYYERMQKLFNVVTVLAYVVAIPVTFLSDRIVTLIYGEYYLEAGAILNVHIWCGLFVSLGVAREIWLTTEGLMKFSAATTAVGAAVNVVLNYFLIDKYGGLGAAFATVVAQILSAYAVGAFYPRTRKIFIHQTKAITLVGLFNR</sequence>
<gene>
    <name evidence="6" type="ORF">KME25_25820</name>
</gene>
<feature type="transmembrane region" description="Helical" evidence="5">
    <location>
        <begin position="186"/>
        <end position="206"/>
    </location>
</feature>
<feature type="transmembrane region" description="Helical" evidence="5">
    <location>
        <begin position="400"/>
        <end position="421"/>
    </location>
</feature>
<dbReference type="PANTHER" id="PTHR43424:SF1">
    <property type="entry name" value="LOCUS PUTATIVE PROTEIN 1-RELATED"/>
    <property type="match status" value="1"/>
</dbReference>
<evidence type="ECO:0000256" key="1">
    <source>
        <dbReference type="ARBA" id="ARBA00004141"/>
    </source>
</evidence>
<keyword evidence="4 5" id="KW-0472">Membrane</keyword>
<dbReference type="Pfam" id="PF01943">
    <property type="entry name" value="Polysacc_synt"/>
    <property type="match status" value="1"/>
</dbReference>
<keyword evidence="3 5" id="KW-1133">Transmembrane helix</keyword>
<evidence type="ECO:0000256" key="4">
    <source>
        <dbReference type="ARBA" id="ARBA00023136"/>
    </source>
</evidence>
<dbReference type="CDD" id="cd13128">
    <property type="entry name" value="MATE_Wzx_like"/>
    <property type="match status" value="1"/>
</dbReference>
<dbReference type="InterPro" id="IPR002797">
    <property type="entry name" value="Polysacc_synth"/>
</dbReference>
<feature type="transmembrane region" description="Helical" evidence="5">
    <location>
        <begin position="227"/>
        <end position="248"/>
    </location>
</feature>
<accession>A0A951PPT6</accession>
<dbReference type="PANTHER" id="PTHR43424">
    <property type="entry name" value="LOCUS PUTATIVE PROTEIN 1-RELATED"/>
    <property type="match status" value="1"/>
</dbReference>
<comment type="subcellular location">
    <subcellularLocation>
        <location evidence="1">Membrane</location>
        <topology evidence="1">Multi-pass membrane protein</topology>
    </subcellularLocation>
</comment>
<evidence type="ECO:0000256" key="3">
    <source>
        <dbReference type="ARBA" id="ARBA00022989"/>
    </source>
</evidence>